<dbReference type="PANTHER" id="PTHR38041">
    <property type="entry name" value="CHORISMATE MUTASE"/>
    <property type="match status" value="1"/>
</dbReference>
<dbReference type="GO" id="GO:0046417">
    <property type="term" value="P:chorismate metabolic process"/>
    <property type="evidence" value="ECO:0007669"/>
    <property type="project" value="InterPro"/>
</dbReference>
<comment type="caution">
    <text evidence="7">The sequence shown here is derived from an EMBL/GenBank/DDBJ whole genome shotgun (WGS) entry which is preliminary data.</text>
</comment>
<dbReference type="InterPro" id="IPR036263">
    <property type="entry name" value="Chorismate_II_sf"/>
</dbReference>
<evidence type="ECO:0000256" key="1">
    <source>
        <dbReference type="ARBA" id="ARBA00004817"/>
    </source>
</evidence>
<dbReference type="GO" id="GO:0004106">
    <property type="term" value="F:chorismate mutase activity"/>
    <property type="evidence" value="ECO:0007669"/>
    <property type="project" value="UniProtKB-EC"/>
</dbReference>
<evidence type="ECO:0000313" key="8">
    <source>
        <dbReference type="Proteomes" id="UP000553957"/>
    </source>
</evidence>
<dbReference type="SMART" id="SM00830">
    <property type="entry name" value="CM_2"/>
    <property type="match status" value="1"/>
</dbReference>
<dbReference type="UniPathway" id="UPA00120">
    <property type="reaction ID" value="UER00203"/>
</dbReference>
<evidence type="ECO:0000313" key="7">
    <source>
        <dbReference type="EMBL" id="MBB6567578.1"/>
    </source>
</evidence>
<dbReference type="EC" id="5.4.99.5" evidence="2"/>
<proteinExistence type="predicted"/>
<keyword evidence="3 5" id="KW-0732">Signal</keyword>
<keyword evidence="4 7" id="KW-0413">Isomerase</keyword>
<accession>A0A841S5Z0</accession>
<dbReference type="InterPro" id="IPR036979">
    <property type="entry name" value="CM_dom_sf"/>
</dbReference>
<dbReference type="RefSeq" id="WP_202885513.1">
    <property type="nucleotide sequence ID" value="NZ_BAAAGT010000003.1"/>
</dbReference>
<evidence type="ECO:0000256" key="3">
    <source>
        <dbReference type="ARBA" id="ARBA00022729"/>
    </source>
</evidence>
<dbReference type="Gene3D" id="1.20.59.10">
    <property type="entry name" value="Chorismate mutase"/>
    <property type="match status" value="1"/>
</dbReference>
<dbReference type="InterPro" id="IPR051331">
    <property type="entry name" value="Chorismate_mutase-related"/>
</dbReference>
<evidence type="ECO:0000256" key="5">
    <source>
        <dbReference type="SAM" id="SignalP"/>
    </source>
</evidence>
<evidence type="ECO:0000256" key="4">
    <source>
        <dbReference type="ARBA" id="ARBA00023235"/>
    </source>
</evidence>
<reference evidence="7 8" key="1">
    <citation type="submission" date="2020-08" db="EMBL/GenBank/DDBJ databases">
        <title>Sequencing the genomes of 1000 actinobacteria strains.</title>
        <authorList>
            <person name="Klenk H.-P."/>
        </authorList>
    </citation>
    <scope>NUCLEOTIDE SEQUENCE [LARGE SCALE GENOMIC DNA]</scope>
    <source>
        <strain evidence="7 8">DSM 15626</strain>
    </source>
</reference>
<name>A0A841S5Z0_9ACTN</name>
<dbReference type="InterPro" id="IPR002701">
    <property type="entry name" value="CM_II_prokaryot"/>
</dbReference>
<feature type="signal peptide" evidence="5">
    <location>
        <begin position="1"/>
        <end position="25"/>
    </location>
</feature>
<dbReference type="Proteomes" id="UP000553957">
    <property type="component" value="Unassembled WGS sequence"/>
</dbReference>
<dbReference type="PANTHER" id="PTHR38041:SF2">
    <property type="entry name" value="SECRETED CHORISMATE MUTASE"/>
    <property type="match status" value="1"/>
</dbReference>
<gene>
    <name evidence="7" type="ORF">HNR71_003215</name>
</gene>
<dbReference type="SUPFAM" id="SSF48600">
    <property type="entry name" value="Chorismate mutase II"/>
    <property type="match status" value="1"/>
</dbReference>
<protein>
    <recommendedName>
        <fullName evidence="2">chorismate mutase</fullName>
        <ecNumber evidence="2">5.4.99.5</ecNumber>
    </recommendedName>
</protein>
<evidence type="ECO:0000256" key="2">
    <source>
        <dbReference type="ARBA" id="ARBA00012404"/>
    </source>
</evidence>
<organism evidence="7 8">
    <name type="scientific">Kribbella sandramycini</name>
    <dbReference type="NCBI Taxonomy" id="60450"/>
    <lineage>
        <taxon>Bacteria</taxon>
        <taxon>Bacillati</taxon>
        <taxon>Actinomycetota</taxon>
        <taxon>Actinomycetes</taxon>
        <taxon>Propionibacteriales</taxon>
        <taxon>Kribbellaceae</taxon>
        <taxon>Kribbella</taxon>
    </lineage>
</organism>
<dbReference type="InterPro" id="IPR008240">
    <property type="entry name" value="Chorismate_mutase_periplasmic"/>
</dbReference>
<sequence>MRVLGRMILVVAVVATGQVVTPAFASEATVAVAPARVGFAELTELVVRRIEVGDRVAASKYFSGRPVDDPVREQQILTAVRAEAIELGIDPEETADFFRAQIEASKVVQRGLLKRWAAHPDEVPTTGPDLDAVRRELDQLTTDLLAELVVVDQLRNARPHCQIELLLATIPAAAPLDRLHRKAFKVGTETIC</sequence>
<dbReference type="GO" id="GO:0009697">
    <property type="term" value="P:salicylic acid biosynthetic process"/>
    <property type="evidence" value="ECO:0007669"/>
    <property type="project" value="TreeGrafter"/>
</dbReference>
<dbReference type="EMBL" id="JACHKF010000001">
    <property type="protein sequence ID" value="MBB6567578.1"/>
    <property type="molecule type" value="Genomic_DNA"/>
</dbReference>
<dbReference type="NCBIfam" id="TIGR01806">
    <property type="entry name" value="CM_mono2"/>
    <property type="match status" value="1"/>
</dbReference>
<evidence type="ECO:0000259" key="6">
    <source>
        <dbReference type="PROSITE" id="PS51168"/>
    </source>
</evidence>
<feature type="chain" id="PRO_5032792234" description="chorismate mutase" evidence="5">
    <location>
        <begin position="26"/>
        <end position="192"/>
    </location>
</feature>
<dbReference type="PROSITE" id="PS51168">
    <property type="entry name" value="CHORISMATE_MUT_2"/>
    <property type="match status" value="1"/>
</dbReference>
<dbReference type="Pfam" id="PF01817">
    <property type="entry name" value="CM_2"/>
    <property type="match status" value="1"/>
</dbReference>
<comment type="pathway">
    <text evidence="1">Metabolic intermediate biosynthesis; prephenate biosynthesis; prephenate from chorismate: step 1/1.</text>
</comment>
<feature type="domain" description="Chorismate mutase" evidence="6">
    <location>
        <begin position="21"/>
        <end position="113"/>
    </location>
</feature>
<dbReference type="AlphaFoldDB" id="A0A841S5Z0"/>